<dbReference type="SUPFAM" id="SSF57889">
    <property type="entry name" value="Cysteine-rich domain"/>
    <property type="match status" value="1"/>
</dbReference>
<sequence length="427" mass="48499">MKQEDEVKSNQKGNDQYELHKYGFGESEMGSGSRLYSLLASKNRDFLLSPTGTPVKISDLQGKIVGIYFSANWYPPCRKFTPVLVNAYEQLRNCDPGFEVVFVSSDEDHDAFDDYRALMPWLAIPFSDLDSKKALNRRFDVEGIPFLIILQPNDDTEDSMVLDGVDLIYRYGTQAYPFTKERLEELLRDEKDKHENQTLLDLLTNHERDFLIGHKLPKQVPVTSLIRKTVGLYFSAQWCFPGVKFTPKLASIYQKINQELTANGPPEFEIVYVSSDHDQTSFDSHFQTMPWLAIPYGDPNIKNLAKYFDIRGIPSLVILGPDGKTVTKQGRNLVNLYQEHAYPFTQDKIEFLERQINEEAKNLPKSKFHSGHHHELTLVSEGNGGGPFICCDCDEQGSGWAYLCIDCGYEVHPKCVKTVDHGSATGT</sequence>
<keyword evidence="2" id="KW-0677">Repeat</keyword>
<dbReference type="PANTHER" id="PTHR13871:SF7">
    <property type="entry name" value="NUCLEOREDOXIN 2-RELATED"/>
    <property type="match status" value="1"/>
</dbReference>
<keyword evidence="4" id="KW-0520">NAD</keyword>
<evidence type="ECO:0000313" key="9">
    <source>
        <dbReference type="EMBL" id="PIN22643.1"/>
    </source>
</evidence>
<comment type="similarity">
    <text evidence="5">Belongs to the nucleoredoxin family.</text>
</comment>
<dbReference type="OrthoDB" id="409136at2759"/>
<dbReference type="SUPFAM" id="SSF52833">
    <property type="entry name" value="Thioredoxin-like"/>
    <property type="match status" value="2"/>
</dbReference>
<dbReference type="Proteomes" id="UP000231279">
    <property type="component" value="Unassembled WGS sequence"/>
</dbReference>
<evidence type="ECO:0000256" key="3">
    <source>
        <dbReference type="ARBA" id="ARBA00023002"/>
    </source>
</evidence>
<dbReference type="Gene3D" id="3.40.30.10">
    <property type="entry name" value="Glutaredoxin"/>
    <property type="match status" value="2"/>
</dbReference>
<dbReference type="InterPro" id="IPR013766">
    <property type="entry name" value="Thioredoxin_domain"/>
</dbReference>
<dbReference type="AlphaFoldDB" id="A0A2G9HYT7"/>
<evidence type="ECO:0000256" key="6">
    <source>
        <dbReference type="ARBA" id="ARBA00047388"/>
    </source>
</evidence>
<comment type="caution">
    <text evidence="9">The sequence shown here is derived from an EMBL/GenBank/DDBJ whole genome shotgun (WGS) entry which is preliminary data.</text>
</comment>
<keyword evidence="3 9" id="KW-0560">Oxidoreductase</keyword>
<dbReference type="Pfam" id="PF03107">
    <property type="entry name" value="C1_2"/>
    <property type="match status" value="1"/>
</dbReference>
<accession>A0A2G9HYT7</accession>
<evidence type="ECO:0000256" key="5">
    <source>
        <dbReference type="ARBA" id="ARBA00025782"/>
    </source>
</evidence>
<dbReference type="EC" id="1.8.1.8" evidence="1"/>
<evidence type="ECO:0000313" key="10">
    <source>
        <dbReference type="Proteomes" id="UP000231279"/>
    </source>
</evidence>
<dbReference type="InterPro" id="IPR036249">
    <property type="entry name" value="Thioredoxin-like_sf"/>
</dbReference>
<dbReference type="GO" id="GO:0047134">
    <property type="term" value="F:protein-disulfide reductase [NAD(P)H] activity"/>
    <property type="evidence" value="ECO:0007669"/>
    <property type="project" value="UniProtKB-EC"/>
</dbReference>
<dbReference type="PROSITE" id="PS51352">
    <property type="entry name" value="THIOREDOXIN_2"/>
    <property type="match status" value="2"/>
</dbReference>
<protein>
    <recommendedName>
        <fullName evidence="1">protein-disulfide reductase</fullName>
        <ecNumber evidence="1">1.8.1.8</ecNumber>
    </recommendedName>
</protein>
<dbReference type="PANTHER" id="PTHR13871">
    <property type="entry name" value="THIOREDOXIN"/>
    <property type="match status" value="1"/>
</dbReference>
<evidence type="ECO:0000256" key="4">
    <source>
        <dbReference type="ARBA" id="ARBA00023027"/>
    </source>
</evidence>
<gene>
    <name evidence="9" type="ORF">CDL12_04644</name>
</gene>
<feature type="domain" description="Thioredoxin" evidence="8">
    <location>
        <begin position="37"/>
        <end position="170"/>
    </location>
</feature>
<dbReference type="InterPro" id="IPR052259">
    <property type="entry name" value="Nucleoredoxin-like"/>
</dbReference>
<dbReference type="InterPro" id="IPR046349">
    <property type="entry name" value="C1-like_sf"/>
</dbReference>
<comment type="catalytic activity">
    <reaction evidence="6">
        <text>[protein]-dithiol + NAD(+) = [protein]-disulfide + NADH + H(+)</text>
        <dbReference type="Rhea" id="RHEA:18749"/>
        <dbReference type="Rhea" id="RHEA-COMP:10593"/>
        <dbReference type="Rhea" id="RHEA-COMP:10594"/>
        <dbReference type="ChEBI" id="CHEBI:15378"/>
        <dbReference type="ChEBI" id="CHEBI:29950"/>
        <dbReference type="ChEBI" id="CHEBI:50058"/>
        <dbReference type="ChEBI" id="CHEBI:57540"/>
        <dbReference type="ChEBI" id="CHEBI:57945"/>
        <dbReference type="EC" id="1.8.1.8"/>
    </reaction>
</comment>
<keyword evidence="10" id="KW-1185">Reference proteome</keyword>
<evidence type="ECO:0000256" key="1">
    <source>
        <dbReference type="ARBA" id="ARBA00012612"/>
    </source>
</evidence>
<proteinExistence type="inferred from homology"/>
<evidence type="ECO:0000256" key="2">
    <source>
        <dbReference type="ARBA" id="ARBA00022737"/>
    </source>
</evidence>
<name>A0A2G9HYT7_9LAMI</name>
<dbReference type="InterPro" id="IPR004146">
    <property type="entry name" value="DC1"/>
</dbReference>
<dbReference type="EMBL" id="NKXS01000719">
    <property type="protein sequence ID" value="PIN22643.1"/>
    <property type="molecule type" value="Genomic_DNA"/>
</dbReference>
<evidence type="ECO:0000256" key="7">
    <source>
        <dbReference type="ARBA" id="ARBA00047804"/>
    </source>
</evidence>
<dbReference type="InterPro" id="IPR012336">
    <property type="entry name" value="Thioredoxin-like_fold"/>
</dbReference>
<reference evidence="10" key="1">
    <citation type="journal article" date="2018" name="Gigascience">
        <title>Genome assembly of the Pink Ipe (Handroanthus impetiginosus, Bignoniaceae), a highly valued, ecologically keystone Neotropical timber forest tree.</title>
        <authorList>
            <person name="Silva-Junior O.B."/>
            <person name="Grattapaglia D."/>
            <person name="Novaes E."/>
            <person name="Collevatti R.G."/>
        </authorList>
    </citation>
    <scope>NUCLEOTIDE SEQUENCE [LARGE SCALE GENOMIC DNA]</scope>
    <source>
        <strain evidence="10">cv. UFG-1</strain>
    </source>
</reference>
<organism evidence="9 10">
    <name type="scientific">Handroanthus impetiginosus</name>
    <dbReference type="NCBI Taxonomy" id="429701"/>
    <lineage>
        <taxon>Eukaryota</taxon>
        <taxon>Viridiplantae</taxon>
        <taxon>Streptophyta</taxon>
        <taxon>Embryophyta</taxon>
        <taxon>Tracheophyta</taxon>
        <taxon>Spermatophyta</taxon>
        <taxon>Magnoliopsida</taxon>
        <taxon>eudicotyledons</taxon>
        <taxon>Gunneridae</taxon>
        <taxon>Pentapetalae</taxon>
        <taxon>asterids</taxon>
        <taxon>lamiids</taxon>
        <taxon>Lamiales</taxon>
        <taxon>Bignoniaceae</taxon>
        <taxon>Crescentiina</taxon>
        <taxon>Tabebuia alliance</taxon>
        <taxon>Handroanthus</taxon>
    </lineage>
</organism>
<feature type="domain" description="Thioredoxin" evidence="8">
    <location>
        <begin position="188"/>
        <end position="361"/>
    </location>
</feature>
<dbReference type="STRING" id="429701.A0A2G9HYT7"/>
<evidence type="ECO:0000259" key="8">
    <source>
        <dbReference type="PROSITE" id="PS51352"/>
    </source>
</evidence>
<dbReference type="Pfam" id="PF13905">
    <property type="entry name" value="Thioredoxin_8"/>
    <property type="match status" value="2"/>
</dbReference>
<comment type="catalytic activity">
    <reaction evidence="7">
        <text>[protein]-dithiol + NADP(+) = [protein]-disulfide + NADPH + H(+)</text>
        <dbReference type="Rhea" id="RHEA:18753"/>
        <dbReference type="Rhea" id="RHEA-COMP:10593"/>
        <dbReference type="Rhea" id="RHEA-COMP:10594"/>
        <dbReference type="ChEBI" id="CHEBI:15378"/>
        <dbReference type="ChEBI" id="CHEBI:29950"/>
        <dbReference type="ChEBI" id="CHEBI:50058"/>
        <dbReference type="ChEBI" id="CHEBI:57783"/>
        <dbReference type="ChEBI" id="CHEBI:58349"/>
        <dbReference type="EC" id="1.8.1.8"/>
    </reaction>
</comment>